<dbReference type="InterPro" id="IPR036596">
    <property type="entry name" value="Cyt-C_aa3_sf"/>
</dbReference>
<keyword evidence="4" id="KW-1185">Reference proteome</keyword>
<feature type="transmembrane region" description="Helical" evidence="1">
    <location>
        <begin position="60"/>
        <end position="78"/>
    </location>
</feature>
<feature type="transmembrane region" description="Helical" evidence="1">
    <location>
        <begin position="34"/>
        <end position="54"/>
    </location>
</feature>
<dbReference type="Gene3D" id="1.20.5.160">
    <property type="entry name" value="Bacterial aa3 type cytochrome c oxidase subunit IV"/>
    <property type="match status" value="1"/>
</dbReference>
<dbReference type="AlphaFoldDB" id="A0A8E0TRZ1"/>
<name>A0A8E0TRZ1_9CAUL</name>
<proteinExistence type="predicted"/>
<keyword evidence="1" id="KW-0812">Transmembrane</keyword>
<dbReference type="RefSeq" id="WP_021698101.1">
    <property type="nucleotide sequence ID" value="NZ_BATC01000048.1"/>
</dbReference>
<protein>
    <recommendedName>
        <fullName evidence="2">Cytochrome c oxidase subunit IV bacterial aa3 type domain-containing protein</fullName>
    </recommendedName>
</protein>
<feature type="domain" description="Cytochrome c oxidase subunit IV bacterial aa3 type" evidence="2">
    <location>
        <begin position="21"/>
        <end position="54"/>
    </location>
</feature>
<evidence type="ECO:0000313" key="4">
    <source>
        <dbReference type="Proteomes" id="UP000016569"/>
    </source>
</evidence>
<evidence type="ECO:0000259" key="2">
    <source>
        <dbReference type="Pfam" id="PF07835"/>
    </source>
</evidence>
<evidence type="ECO:0000313" key="3">
    <source>
        <dbReference type="EMBL" id="GAD60007.1"/>
    </source>
</evidence>
<reference evidence="4" key="1">
    <citation type="journal article" date="2013" name="Genome Announc.">
        <title>Draft Genome Sequence of the Dimorphic Prosthecate Bacterium Brevundimonas abyssalis TAR-001T.</title>
        <authorList>
            <person name="Tsubouchi T."/>
            <person name="Nishi S."/>
            <person name="Usui K."/>
            <person name="Shimane Y."/>
            <person name="Takaki Y."/>
            <person name="Maruyama T."/>
            <person name="Hatada Y."/>
        </authorList>
    </citation>
    <scope>NUCLEOTIDE SEQUENCE [LARGE SCALE GENOMIC DNA]</scope>
    <source>
        <strain evidence="4">TAR-001</strain>
    </source>
</reference>
<dbReference type="EMBL" id="BATC01000048">
    <property type="protein sequence ID" value="GAD60007.1"/>
    <property type="molecule type" value="Genomic_DNA"/>
</dbReference>
<dbReference type="Pfam" id="PF07835">
    <property type="entry name" value="COX4_pro_2"/>
    <property type="match status" value="1"/>
</dbReference>
<dbReference type="InterPro" id="IPR012422">
    <property type="entry name" value="Cyt_c_oxidase_su4_bac-aa3"/>
</dbReference>
<keyword evidence="1" id="KW-1133">Transmembrane helix</keyword>
<evidence type="ECO:0000256" key="1">
    <source>
        <dbReference type="SAM" id="Phobius"/>
    </source>
</evidence>
<accession>A0A8E0TRZ1</accession>
<organism evidence="3 4">
    <name type="scientific">Brevundimonas abyssalis TAR-001</name>
    <dbReference type="NCBI Taxonomy" id="1391729"/>
    <lineage>
        <taxon>Bacteria</taxon>
        <taxon>Pseudomonadati</taxon>
        <taxon>Pseudomonadota</taxon>
        <taxon>Alphaproteobacteria</taxon>
        <taxon>Caulobacterales</taxon>
        <taxon>Caulobacteraceae</taxon>
        <taxon>Brevundimonas</taxon>
    </lineage>
</organism>
<dbReference type="Proteomes" id="UP000016569">
    <property type="component" value="Unassembled WGS sequence"/>
</dbReference>
<dbReference type="OrthoDB" id="7207033at2"/>
<comment type="caution">
    <text evidence="3">The sequence shown here is derived from an EMBL/GenBank/DDBJ whole genome shotgun (WGS) entry which is preliminary data.</text>
</comment>
<keyword evidence="1" id="KW-0472">Membrane</keyword>
<sequence length="85" mass="9377">MAADTHEADHDAEAYLKGSQEITEQIATWHLFNFLTKWGSLATAVAVLLFTVWFMPNGGFFPAAIAAVVLAVAGWWFLRSKPADH</sequence>
<gene>
    <name evidence="3" type="ORF">MBEBAB_2257</name>
</gene>